<keyword evidence="4" id="KW-1185">Reference proteome</keyword>
<gene>
    <name evidence="3" type="ORF">BSL78_23798</name>
</gene>
<sequence>MGKKGVLHGYNAPVCEDDVDGNLPVVCYPPSGILVDREYETIQCNCTDSDGLMDSVTFPVANKSISEKTSSPPLIETRHRESVSSYNMGKKGVLHGYNAPVCEDDVDGNLPVVCYPPSGILVDREYETIQCNCTDSDGLMDSVTFPVTKKTSSPPLIETRHRESVSSYNIGKKGVLHGYNAPVCEDDVDGNLPVVCYPPSGILVDREYETIQCNCTDSDGQMDNVAFPVTSIPHGLHLFWMKENSLLVISILIMVVVVLILIFCHLYKNQKQLNANLAASHQKEIKLNDKQNSYLNERKREEVSHLKDQLEQNERQETEMKKKLEEQNDKINNSNTELTGEEEVSHLKDQLEQNERQTLKN</sequence>
<comment type="caution">
    <text evidence="3">The sequence shown here is derived from an EMBL/GenBank/DDBJ whole genome shotgun (WGS) entry which is preliminary data.</text>
</comment>
<organism evidence="3 4">
    <name type="scientific">Stichopus japonicus</name>
    <name type="common">Sea cucumber</name>
    <dbReference type="NCBI Taxonomy" id="307972"/>
    <lineage>
        <taxon>Eukaryota</taxon>
        <taxon>Metazoa</taxon>
        <taxon>Echinodermata</taxon>
        <taxon>Eleutherozoa</taxon>
        <taxon>Echinozoa</taxon>
        <taxon>Holothuroidea</taxon>
        <taxon>Aspidochirotacea</taxon>
        <taxon>Aspidochirotida</taxon>
        <taxon>Stichopodidae</taxon>
        <taxon>Apostichopus</taxon>
    </lineage>
</organism>
<keyword evidence="2" id="KW-1133">Transmembrane helix</keyword>
<name>A0A2G8JUB6_STIJA</name>
<protein>
    <submittedName>
        <fullName evidence="3">Hyalin</fullName>
    </submittedName>
</protein>
<evidence type="ECO:0000313" key="3">
    <source>
        <dbReference type="EMBL" id="PIK39357.1"/>
    </source>
</evidence>
<feature type="region of interest" description="Disordered" evidence="1">
    <location>
        <begin position="300"/>
        <end position="361"/>
    </location>
</feature>
<reference evidence="3 4" key="1">
    <citation type="journal article" date="2017" name="PLoS Biol.">
        <title>The sea cucumber genome provides insights into morphological evolution and visceral regeneration.</title>
        <authorList>
            <person name="Zhang X."/>
            <person name="Sun L."/>
            <person name="Yuan J."/>
            <person name="Sun Y."/>
            <person name="Gao Y."/>
            <person name="Zhang L."/>
            <person name="Li S."/>
            <person name="Dai H."/>
            <person name="Hamel J.F."/>
            <person name="Liu C."/>
            <person name="Yu Y."/>
            <person name="Liu S."/>
            <person name="Lin W."/>
            <person name="Guo K."/>
            <person name="Jin S."/>
            <person name="Xu P."/>
            <person name="Storey K.B."/>
            <person name="Huan P."/>
            <person name="Zhang T."/>
            <person name="Zhou Y."/>
            <person name="Zhang J."/>
            <person name="Lin C."/>
            <person name="Li X."/>
            <person name="Xing L."/>
            <person name="Huo D."/>
            <person name="Sun M."/>
            <person name="Wang L."/>
            <person name="Mercier A."/>
            <person name="Li F."/>
            <person name="Yang H."/>
            <person name="Xiang J."/>
        </authorList>
    </citation>
    <scope>NUCLEOTIDE SEQUENCE [LARGE SCALE GENOMIC DNA]</scope>
    <source>
        <strain evidence="3">Shaxun</strain>
        <tissue evidence="3">Muscle</tissue>
    </source>
</reference>
<keyword evidence="2" id="KW-0812">Transmembrane</keyword>
<dbReference type="Proteomes" id="UP000230750">
    <property type="component" value="Unassembled WGS sequence"/>
</dbReference>
<evidence type="ECO:0000256" key="2">
    <source>
        <dbReference type="SAM" id="Phobius"/>
    </source>
</evidence>
<feature type="compositionally biased region" description="Basic and acidic residues" evidence="1">
    <location>
        <begin position="300"/>
        <end position="329"/>
    </location>
</feature>
<accession>A0A2G8JUB6</accession>
<evidence type="ECO:0000313" key="4">
    <source>
        <dbReference type="Proteomes" id="UP000230750"/>
    </source>
</evidence>
<dbReference type="AlphaFoldDB" id="A0A2G8JUB6"/>
<keyword evidence="2" id="KW-0472">Membrane</keyword>
<proteinExistence type="predicted"/>
<evidence type="ECO:0000256" key="1">
    <source>
        <dbReference type="SAM" id="MobiDB-lite"/>
    </source>
</evidence>
<feature type="compositionally biased region" description="Basic and acidic residues" evidence="1">
    <location>
        <begin position="343"/>
        <end position="361"/>
    </location>
</feature>
<dbReference type="EMBL" id="MRZV01001248">
    <property type="protein sequence ID" value="PIK39357.1"/>
    <property type="molecule type" value="Genomic_DNA"/>
</dbReference>
<feature type="transmembrane region" description="Helical" evidence="2">
    <location>
        <begin position="246"/>
        <end position="267"/>
    </location>
</feature>